<sequence>MALSIRQKRVRRISGDPVDGVVVQGPVDGLATGTPLYSVAVQGTIDGRTTCRPRGWRFGTWNVGTLTGRSLEVVEELQRRMVDVAALQEVRWKGEGTRFVGAKGGRYKLWWKGDDGTGGVGVMVREELLEQVLEVRRRSNGVIVVVMVFGKVIVRVISGYAPQQSRKEEEKDRFYDDVSDKIGQAGLNEFVVLLGDLNGHVGADADGYEGVHGGWGYGIRNEEGRRVLELADAHSMVVGNTWFTREPARLITYRSGEHRSMIDYILVRAKHRKYVKNVKAIPEAKGQGKAVKCSQCEYFAHANCVSIPEEVCNLLDSSTNLRWFCDRCSNVFNKLNTLNDLNANIKSELENINATLESNREKLNQLESTDVFRGELNILKNDMKVFFADIVSRGLKGHADDIKAEVKTVQTTINDAKQIKERENNLIMFHLLESDGDRVGVMKTLKHLSNNVVYANLVHLTRLGKKPDDHTRPLLLKMDNVDIKNMIIKNVSKLKSLDVSLGCVGLSHDLFPEQRKELRSRIEEARALEAFDKGFLYYVRGQTNDPYAANLNDIFDNFQLINHVKAPTHLRGGTLDLIVASEDFPAHDCLVHPSFQPPPALNFDQGNVEESWKVWIQRFELFLFASRSDQLPEKMRHNLSYETMPSIWKTMLQMFKTKPFW</sequence>
<dbReference type="KEGG" id="hro:HELRODRAFT_182599"/>
<dbReference type="Gene3D" id="3.60.10.10">
    <property type="entry name" value="Endonuclease/exonuclease/phosphatase"/>
    <property type="match status" value="1"/>
</dbReference>
<organism evidence="4 5">
    <name type="scientific">Helobdella robusta</name>
    <name type="common">Californian leech</name>
    <dbReference type="NCBI Taxonomy" id="6412"/>
    <lineage>
        <taxon>Eukaryota</taxon>
        <taxon>Metazoa</taxon>
        <taxon>Spiralia</taxon>
        <taxon>Lophotrochozoa</taxon>
        <taxon>Annelida</taxon>
        <taxon>Clitellata</taxon>
        <taxon>Hirudinea</taxon>
        <taxon>Rhynchobdellida</taxon>
        <taxon>Glossiphoniidae</taxon>
        <taxon>Helobdella</taxon>
    </lineage>
</organism>
<dbReference type="EMBL" id="AMQM01008274">
    <property type="status" value="NOT_ANNOTATED_CDS"/>
    <property type="molecule type" value="Genomic_DNA"/>
</dbReference>
<evidence type="ECO:0000313" key="3">
    <source>
        <dbReference type="EMBL" id="ESN90771.1"/>
    </source>
</evidence>
<dbReference type="CDD" id="cd09076">
    <property type="entry name" value="L1-EN"/>
    <property type="match status" value="1"/>
</dbReference>
<dbReference type="AlphaFoldDB" id="T1FIG0"/>
<dbReference type="InParanoid" id="T1FIG0"/>
<dbReference type="InterPro" id="IPR036691">
    <property type="entry name" value="Endo/exonu/phosph_ase_sf"/>
</dbReference>
<feature type="domain" description="Endonuclease/exonuclease/phosphatase" evidence="2">
    <location>
        <begin position="59"/>
        <end position="271"/>
    </location>
</feature>
<evidence type="ECO:0000313" key="5">
    <source>
        <dbReference type="Proteomes" id="UP000015101"/>
    </source>
</evidence>
<dbReference type="STRING" id="6412.T1FIG0"/>
<keyword evidence="1" id="KW-0175">Coiled coil</keyword>
<dbReference type="InterPro" id="IPR005135">
    <property type="entry name" value="Endo/exonuclease/phosphatase"/>
</dbReference>
<dbReference type="Proteomes" id="UP000015101">
    <property type="component" value="Unassembled WGS sequence"/>
</dbReference>
<dbReference type="eggNOG" id="ENOG502S0A1">
    <property type="taxonomic scope" value="Eukaryota"/>
</dbReference>
<dbReference type="RefSeq" id="XP_009031093.1">
    <property type="nucleotide sequence ID" value="XM_009032845.1"/>
</dbReference>
<dbReference type="EnsemblMetazoa" id="HelroT182599">
    <property type="protein sequence ID" value="HelroP182599"/>
    <property type="gene ID" value="HelroG182599"/>
</dbReference>
<dbReference type="Gene3D" id="3.30.40.10">
    <property type="entry name" value="Zinc/RING finger domain, C3HC4 (zinc finger)"/>
    <property type="match status" value="1"/>
</dbReference>
<accession>T1FIG0</accession>
<dbReference type="InterPro" id="IPR013083">
    <property type="entry name" value="Znf_RING/FYVE/PHD"/>
</dbReference>
<reference evidence="3 5" key="2">
    <citation type="journal article" date="2013" name="Nature">
        <title>Insights into bilaterian evolution from three spiralian genomes.</title>
        <authorList>
            <person name="Simakov O."/>
            <person name="Marletaz F."/>
            <person name="Cho S.J."/>
            <person name="Edsinger-Gonzales E."/>
            <person name="Havlak P."/>
            <person name="Hellsten U."/>
            <person name="Kuo D.H."/>
            <person name="Larsson T."/>
            <person name="Lv J."/>
            <person name="Arendt D."/>
            <person name="Savage R."/>
            <person name="Osoegawa K."/>
            <person name="de Jong P."/>
            <person name="Grimwood J."/>
            <person name="Chapman J.A."/>
            <person name="Shapiro H."/>
            <person name="Aerts A."/>
            <person name="Otillar R.P."/>
            <person name="Terry A.Y."/>
            <person name="Boore J.L."/>
            <person name="Grigoriev I.V."/>
            <person name="Lindberg D.R."/>
            <person name="Seaver E.C."/>
            <person name="Weisblat D.A."/>
            <person name="Putnam N.H."/>
            <person name="Rokhsar D.S."/>
        </authorList>
    </citation>
    <scope>NUCLEOTIDE SEQUENCE</scope>
</reference>
<dbReference type="SUPFAM" id="SSF56219">
    <property type="entry name" value="DNase I-like"/>
    <property type="match status" value="1"/>
</dbReference>
<name>T1FIG0_HELRO</name>
<dbReference type="SUPFAM" id="SSF57903">
    <property type="entry name" value="FYVE/PHD zinc finger"/>
    <property type="match status" value="1"/>
</dbReference>
<dbReference type="CTD" id="20208609"/>
<dbReference type="PANTHER" id="PTHR37445">
    <property type="entry name" value="PROTEIN CBG24663"/>
    <property type="match status" value="1"/>
</dbReference>
<evidence type="ECO:0000256" key="1">
    <source>
        <dbReference type="SAM" id="Coils"/>
    </source>
</evidence>
<dbReference type="EMBL" id="AMQM01008273">
    <property type="status" value="NOT_ANNOTATED_CDS"/>
    <property type="molecule type" value="Genomic_DNA"/>
</dbReference>
<dbReference type="GeneID" id="20208609"/>
<dbReference type="GO" id="GO:0003824">
    <property type="term" value="F:catalytic activity"/>
    <property type="evidence" value="ECO:0007669"/>
    <property type="project" value="InterPro"/>
</dbReference>
<protein>
    <recommendedName>
        <fullName evidence="2">Endonuclease/exonuclease/phosphatase domain-containing protein</fullName>
    </recommendedName>
</protein>
<dbReference type="PANTHER" id="PTHR37445:SF3">
    <property type="entry name" value="ZINC FINGER PHD-TYPE DOMAIN-CONTAINING PROTEIN"/>
    <property type="match status" value="1"/>
</dbReference>
<dbReference type="EMBL" id="KB097747">
    <property type="protein sequence ID" value="ESN90771.1"/>
    <property type="molecule type" value="Genomic_DNA"/>
</dbReference>
<dbReference type="OrthoDB" id="6432042at2759"/>
<dbReference type="InterPro" id="IPR011011">
    <property type="entry name" value="Znf_FYVE_PHD"/>
</dbReference>
<keyword evidence="5" id="KW-1185">Reference proteome</keyword>
<proteinExistence type="predicted"/>
<feature type="coiled-coil region" evidence="1">
    <location>
        <begin position="335"/>
        <end position="369"/>
    </location>
</feature>
<dbReference type="Pfam" id="PF03372">
    <property type="entry name" value="Exo_endo_phos"/>
    <property type="match status" value="1"/>
</dbReference>
<dbReference type="HOGENOM" id="CLU_415206_0_0_1"/>
<gene>
    <name evidence="4" type="primary">20208609</name>
    <name evidence="3" type="ORF">HELRODRAFT_182599</name>
</gene>
<reference evidence="5" key="1">
    <citation type="submission" date="2012-12" db="EMBL/GenBank/DDBJ databases">
        <authorList>
            <person name="Hellsten U."/>
            <person name="Grimwood J."/>
            <person name="Chapman J.A."/>
            <person name="Shapiro H."/>
            <person name="Aerts A."/>
            <person name="Otillar R.P."/>
            <person name="Terry A.Y."/>
            <person name="Boore J.L."/>
            <person name="Simakov O."/>
            <person name="Marletaz F."/>
            <person name="Cho S.-J."/>
            <person name="Edsinger-Gonzales E."/>
            <person name="Havlak P."/>
            <person name="Kuo D.-H."/>
            <person name="Larsson T."/>
            <person name="Lv J."/>
            <person name="Arendt D."/>
            <person name="Savage R."/>
            <person name="Osoegawa K."/>
            <person name="de Jong P."/>
            <person name="Lindberg D.R."/>
            <person name="Seaver E.C."/>
            <person name="Weisblat D.A."/>
            <person name="Putnam N.H."/>
            <person name="Grigoriev I.V."/>
            <person name="Rokhsar D.S."/>
        </authorList>
    </citation>
    <scope>NUCLEOTIDE SEQUENCE</scope>
</reference>
<evidence type="ECO:0000259" key="2">
    <source>
        <dbReference type="Pfam" id="PF03372"/>
    </source>
</evidence>
<reference evidence="4" key="3">
    <citation type="submission" date="2015-06" db="UniProtKB">
        <authorList>
            <consortium name="EnsemblMetazoa"/>
        </authorList>
    </citation>
    <scope>IDENTIFICATION</scope>
</reference>
<evidence type="ECO:0000313" key="4">
    <source>
        <dbReference type="EnsemblMetazoa" id="HelroP182599"/>
    </source>
</evidence>